<evidence type="ECO:0000256" key="2">
    <source>
        <dbReference type="ARBA" id="ARBA00022448"/>
    </source>
</evidence>
<dbReference type="PANTHER" id="PTHR35011">
    <property type="entry name" value="2,3-DIKETO-L-GULONATE TRAP TRANSPORTER SMALL PERMEASE PROTEIN YIAM"/>
    <property type="match status" value="1"/>
</dbReference>
<dbReference type="Proteomes" id="UP000035444">
    <property type="component" value="Unassembled WGS sequence"/>
</dbReference>
<evidence type="ECO:0000256" key="5">
    <source>
        <dbReference type="ARBA" id="ARBA00022692"/>
    </source>
</evidence>
<dbReference type="GO" id="GO:0022857">
    <property type="term" value="F:transmembrane transporter activity"/>
    <property type="evidence" value="ECO:0007669"/>
    <property type="project" value="UniProtKB-UniRule"/>
</dbReference>
<dbReference type="PANTHER" id="PTHR35011:SF4">
    <property type="entry name" value="SLL1102 PROTEIN"/>
    <property type="match status" value="1"/>
</dbReference>
<evidence type="ECO:0000256" key="1">
    <source>
        <dbReference type="ARBA" id="ARBA00004429"/>
    </source>
</evidence>
<protein>
    <recommendedName>
        <fullName evidence="9">TRAP transporter small permease protein</fullName>
    </recommendedName>
</protein>
<dbReference type="InterPro" id="IPR007387">
    <property type="entry name" value="TRAP_DctQ"/>
</dbReference>
<evidence type="ECO:0000259" key="10">
    <source>
        <dbReference type="Pfam" id="PF04290"/>
    </source>
</evidence>
<feature type="domain" description="Tripartite ATP-independent periplasmic transporters DctQ component" evidence="10">
    <location>
        <begin position="29"/>
        <end position="161"/>
    </location>
</feature>
<keyword evidence="2 9" id="KW-0813">Transport</keyword>
<evidence type="ECO:0000256" key="6">
    <source>
        <dbReference type="ARBA" id="ARBA00022989"/>
    </source>
</evidence>
<evidence type="ECO:0000256" key="9">
    <source>
        <dbReference type="RuleBase" id="RU369079"/>
    </source>
</evidence>
<feature type="transmembrane region" description="Helical" evidence="9">
    <location>
        <begin position="54"/>
        <end position="71"/>
    </location>
</feature>
<reference evidence="11 12" key="1">
    <citation type="submission" date="2015-03" db="EMBL/GenBank/DDBJ databases">
        <title>Genome Sequence of Kiloniella spongiae MEBiC09566, isolated from a marine sponge.</title>
        <authorList>
            <person name="Shao Z."/>
            <person name="Wang L."/>
            <person name="Li X."/>
        </authorList>
    </citation>
    <scope>NUCLEOTIDE SEQUENCE [LARGE SCALE GENOMIC DNA]</scope>
    <source>
        <strain evidence="11 12">MEBiC09566</strain>
    </source>
</reference>
<keyword evidence="12" id="KW-1185">Reference proteome</keyword>
<sequence length="184" mass="20246">MAGFLSLAKTIDALNERVGRTVSWLALFMVLVQFAVVLLRYVFGIGSIFMQESIIYMHGFLFMLGAGYTLLHGGHVRVDIFYGAASERKQAFVDFFGVIFFLLPVLVLIMVYGWPYVANSWSILESSKETSGIPAVYVLKSSIIAFCVLMALQGISMAIHSLAIIKGVEHKVPEDGHHDGPGVI</sequence>
<evidence type="ECO:0000313" key="11">
    <source>
        <dbReference type="EMBL" id="KLN58866.1"/>
    </source>
</evidence>
<keyword evidence="3" id="KW-1003">Cell membrane</keyword>
<comment type="subcellular location">
    <subcellularLocation>
        <location evidence="1 9">Cell inner membrane</location>
        <topology evidence="1 9">Multi-pass membrane protein</topology>
    </subcellularLocation>
</comment>
<dbReference type="STRING" id="1489064.WH96_20745"/>
<evidence type="ECO:0000256" key="8">
    <source>
        <dbReference type="ARBA" id="ARBA00038436"/>
    </source>
</evidence>
<evidence type="ECO:0000256" key="3">
    <source>
        <dbReference type="ARBA" id="ARBA00022475"/>
    </source>
</evidence>
<dbReference type="Pfam" id="PF04290">
    <property type="entry name" value="DctQ"/>
    <property type="match status" value="1"/>
</dbReference>
<dbReference type="OrthoDB" id="9794346at2"/>
<keyword evidence="7 9" id="KW-0472">Membrane</keyword>
<dbReference type="PATRIC" id="fig|1489064.4.peg.2525"/>
<comment type="caution">
    <text evidence="11">The sequence shown here is derived from an EMBL/GenBank/DDBJ whole genome shotgun (WGS) entry which is preliminary data.</text>
</comment>
<evidence type="ECO:0000313" key="12">
    <source>
        <dbReference type="Proteomes" id="UP000035444"/>
    </source>
</evidence>
<organism evidence="11 12">
    <name type="scientific">Kiloniella spongiae</name>
    <dbReference type="NCBI Taxonomy" id="1489064"/>
    <lineage>
        <taxon>Bacteria</taxon>
        <taxon>Pseudomonadati</taxon>
        <taxon>Pseudomonadota</taxon>
        <taxon>Alphaproteobacteria</taxon>
        <taxon>Rhodospirillales</taxon>
        <taxon>Kiloniellaceae</taxon>
        <taxon>Kiloniella</taxon>
    </lineage>
</organism>
<evidence type="ECO:0000256" key="4">
    <source>
        <dbReference type="ARBA" id="ARBA00022519"/>
    </source>
</evidence>
<accession>A0A0H2M9M4</accession>
<keyword evidence="4 9" id="KW-0997">Cell inner membrane</keyword>
<feature type="transmembrane region" description="Helical" evidence="9">
    <location>
        <begin position="21"/>
        <end position="42"/>
    </location>
</feature>
<comment type="similarity">
    <text evidence="8 9">Belongs to the TRAP transporter small permease family.</text>
</comment>
<name>A0A0H2M9M4_9PROT</name>
<proteinExistence type="inferred from homology"/>
<feature type="transmembrane region" description="Helical" evidence="9">
    <location>
        <begin position="134"/>
        <end position="152"/>
    </location>
</feature>
<dbReference type="GO" id="GO:0005886">
    <property type="term" value="C:plasma membrane"/>
    <property type="evidence" value="ECO:0007669"/>
    <property type="project" value="UniProtKB-SubCell"/>
</dbReference>
<dbReference type="EMBL" id="LAQL01000036">
    <property type="protein sequence ID" value="KLN58866.1"/>
    <property type="molecule type" value="Genomic_DNA"/>
</dbReference>
<feature type="transmembrane region" description="Helical" evidence="9">
    <location>
        <begin position="92"/>
        <end position="114"/>
    </location>
</feature>
<evidence type="ECO:0000256" key="7">
    <source>
        <dbReference type="ARBA" id="ARBA00023136"/>
    </source>
</evidence>
<keyword evidence="6 9" id="KW-1133">Transmembrane helix</keyword>
<dbReference type="InterPro" id="IPR055348">
    <property type="entry name" value="DctQ"/>
</dbReference>
<gene>
    <name evidence="11" type="ORF">WH96_20745</name>
</gene>
<comment type="subunit">
    <text evidence="9">The complex comprises the extracytoplasmic solute receptor protein and the two transmembrane proteins.</text>
</comment>
<keyword evidence="5 9" id="KW-0812">Transmembrane</keyword>
<comment type="function">
    <text evidence="9">Part of the tripartite ATP-independent periplasmic (TRAP) transport system.</text>
</comment>
<dbReference type="AlphaFoldDB" id="A0A0H2M9M4"/>
<dbReference type="RefSeq" id="WP_047766161.1">
    <property type="nucleotide sequence ID" value="NZ_LAQL01000036.1"/>
</dbReference>